<dbReference type="InterPro" id="IPR004089">
    <property type="entry name" value="MCPsignal_dom"/>
</dbReference>
<feature type="transmembrane region" description="Helical" evidence="5">
    <location>
        <begin position="180"/>
        <end position="204"/>
    </location>
</feature>
<organism evidence="8 9">
    <name type="scientific">Halorientalis pallida</name>
    <dbReference type="NCBI Taxonomy" id="2479928"/>
    <lineage>
        <taxon>Archaea</taxon>
        <taxon>Methanobacteriati</taxon>
        <taxon>Methanobacteriota</taxon>
        <taxon>Stenosarchaea group</taxon>
        <taxon>Halobacteria</taxon>
        <taxon>Halobacteriales</taxon>
        <taxon>Haloarculaceae</taxon>
        <taxon>Halorientalis</taxon>
    </lineage>
</organism>
<dbReference type="RefSeq" id="WP_129069739.1">
    <property type="nucleotide sequence ID" value="NZ_RDFA01000005.1"/>
</dbReference>
<dbReference type="GO" id="GO:0016020">
    <property type="term" value="C:membrane"/>
    <property type="evidence" value="ECO:0007669"/>
    <property type="project" value="InterPro"/>
</dbReference>
<dbReference type="EMBL" id="RDFA01000005">
    <property type="protein sequence ID" value="RXK47888.1"/>
    <property type="molecule type" value="Genomic_DNA"/>
</dbReference>
<dbReference type="SUPFAM" id="SSF58104">
    <property type="entry name" value="Methyl-accepting chemotaxis protein (MCP) signaling domain"/>
    <property type="match status" value="1"/>
</dbReference>
<keyword evidence="1 3" id="KW-0807">Transducer</keyword>
<feature type="transmembrane region" description="Helical" evidence="5">
    <location>
        <begin position="106"/>
        <end position="128"/>
    </location>
</feature>
<evidence type="ECO:0000256" key="3">
    <source>
        <dbReference type="PROSITE-ProRule" id="PRU00284"/>
    </source>
</evidence>
<keyword evidence="5" id="KW-1133">Transmembrane helix</keyword>
<dbReference type="Pfam" id="PF00015">
    <property type="entry name" value="MCPsignal"/>
    <property type="match status" value="1"/>
</dbReference>
<name>A0A498KT44_9EURY</name>
<evidence type="ECO:0000313" key="8">
    <source>
        <dbReference type="EMBL" id="RXK47888.1"/>
    </source>
</evidence>
<evidence type="ECO:0000256" key="4">
    <source>
        <dbReference type="SAM" id="Coils"/>
    </source>
</evidence>
<dbReference type="PROSITE" id="PS50885">
    <property type="entry name" value="HAMP"/>
    <property type="match status" value="1"/>
</dbReference>
<evidence type="ECO:0000256" key="1">
    <source>
        <dbReference type="ARBA" id="ARBA00023224"/>
    </source>
</evidence>
<sequence length="644" mass="68873">MSTGVSQEPGQSQAETDEIAGGLLSHIPDGSTIPTDEWTRRHKGFVIAVLSHIPVLFGLGVIEGSEPVTGMTLPTIPVGIVAIEVGIIAAFAFASLVPQLNRRLRTVLAVTGLAFCSGTLVHVTGGYIEAHFHFFVVIGIAAIYEDWLPFGVGIAYVVITHIGFGLVDPTRVYNHTAAQLNPWVWGFIHGGFVSLLAGALTIHLSSIEKSRTKATIELERAQQRANEINDLEGKQAEIQEQKDEAEQLKEEAEAQQKEVEALNSHLELKAINYQEAMEQAAGGDLTVRVDTDSESEAMADIGTAFNEMLDEIEATVSEIQTSTDDVDEQLDTANAGTEQVVDTSRQVSDSVQEIAAGTDEQREMLDEVASEMSDLSATVEEVAASAQEVAGTSAETADIVTDGRELATDMHDDAQQVQTAIDETVERVTTLDEQMEEIANITDLITDVAEQTNILALNASIEAARAGENGNSESGDGFSVVADEVKQLAEETRDSAADIQDRIEQTQQQTGTVVRQVKQANQLVEKEIEAVEDVVSAFEQVEQNAQQTDDGIQEISETTDSQASSAEEVVAMVDEVSEISEQSAEESESVSAAVEEQTASMNEIGTSIGSVAATANELRALVDGFSCDRVVTSTTGATTPVTDD</sequence>
<dbReference type="PANTHER" id="PTHR32089:SF112">
    <property type="entry name" value="LYSOZYME-LIKE PROTEIN-RELATED"/>
    <property type="match status" value="1"/>
</dbReference>
<dbReference type="PANTHER" id="PTHR32089">
    <property type="entry name" value="METHYL-ACCEPTING CHEMOTAXIS PROTEIN MCPB"/>
    <property type="match status" value="1"/>
</dbReference>
<proteinExistence type="inferred from homology"/>
<dbReference type="Proteomes" id="UP000289691">
    <property type="component" value="Unassembled WGS sequence"/>
</dbReference>
<evidence type="ECO:0000259" key="6">
    <source>
        <dbReference type="PROSITE" id="PS50111"/>
    </source>
</evidence>
<feature type="transmembrane region" description="Helical" evidence="5">
    <location>
        <begin position="44"/>
        <end position="62"/>
    </location>
</feature>
<feature type="coiled-coil region" evidence="4">
    <location>
        <begin position="482"/>
        <end position="534"/>
    </location>
</feature>
<keyword evidence="4" id="KW-0175">Coiled coil</keyword>
<feature type="domain" description="HAMP" evidence="7">
    <location>
        <begin position="274"/>
        <end position="317"/>
    </location>
</feature>
<dbReference type="Gene3D" id="1.10.287.950">
    <property type="entry name" value="Methyl-accepting chemotaxis protein"/>
    <property type="match status" value="1"/>
</dbReference>
<dbReference type="CDD" id="cd11386">
    <property type="entry name" value="MCP_signal"/>
    <property type="match status" value="1"/>
</dbReference>
<keyword evidence="9" id="KW-1185">Reference proteome</keyword>
<dbReference type="CDD" id="cd06225">
    <property type="entry name" value="HAMP"/>
    <property type="match status" value="1"/>
</dbReference>
<dbReference type="SMART" id="SM00304">
    <property type="entry name" value="HAMP"/>
    <property type="match status" value="2"/>
</dbReference>
<accession>A0A498KT44</accession>
<evidence type="ECO:0000259" key="7">
    <source>
        <dbReference type="PROSITE" id="PS50885"/>
    </source>
</evidence>
<dbReference type="InterPro" id="IPR004090">
    <property type="entry name" value="Chemotax_Me-accpt_rcpt"/>
</dbReference>
<feature type="coiled-coil region" evidence="4">
    <location>
        <begin position="204"/>
        <end position="269"/>
    </location>
</feature>
<dbReference type="SMART" id="SM00283">
    <property type="entry name" value="MA"/>
    <property type="match status" value="1"/>
</dbReference>
<keyword evidence="5" id="KW-0812">Transmembrane</keyword>
<dbReference type="GO" id="GO:0007165">
    <property type="term" value="P:signal transduction"/>
    <property type="evidence" value="ECO:0007669"/>
    <property type="project" value="UniProtKB-KW"/>
</dbReference>
<reference evidence="8 9" key="1">
    <citation type="submission" date="2019-01" db="EMBL/GenBank/DDBJ databases">
        <title>Halorientalis sp. F13-25 a new haloarchaeum isolated from hypersaline water.</title>
        <authorList>
            <person name="Ana D.-V."/>
            <person name="Cristina S.-P."/>
            <person name="Antonio V."/>
        </authorList>
    </citation>
    <scope>NUCLEOTIDE SEQUENCE [LARGE SCALE GENOMIC DNA]</scope>
    <source>
        <strain evidence="8 9">F13-25</strain>
    </source>
</reference>
<evidence type="ECO:0000256" key="5">
    <source>
        <dbReference type="SAM" id="Phobius"/>
    </source>
</evidence>
<dbReference type="PROSITE" id="PS50111">
    <property type="entry name" value="CHEMOTAXIS_TRANSDUC_2"/>
    <property type="match status" value="1"/>
</dbReference>
<dbReference type="GO" id="GO:0004888">
    <property type="term" value="F:transmembrane signaling receptor activity"/>
    <property type="evidence" value="ECO:0007669"/>
    <property type="project" value="InterPro"/>
</dbReference>
<dbReference type="AlphaFoldDB" id="A0A498KT44"/>
<feature type="domain" description="Methyl-accepting transducer" evidence="6">
    <location>
        <begin position="336"/>
        <end position="577"/>
    </location>
</feature>
<dbReference type="OrthoDB" id="8523at2157"/>
<dbReference type="GO" id="GO:0006935">
    <property type="term" value="P:chemotaxis"/>
    <property type="evidence" value="ECO:0007669"/>
    <property type="project" value="InterPro"/>
</dbReference>
<comment type="caution">
    <text evidence="8">The sequence shown here is derived from an EMBL/GenBank/DDBJ whole genome shotgun (WGS) entry which is preliminary data.</text>
</comment>
<feature type="transmembrane region" description="Helical" evidence="5">
    <location>
        <begin position="134"/>
        <end position="159"/>
    </location>
</feature>
<comment type="similarity">
    <text evidence="2">Belongs to the methyl-accepting chemotaxis (MCP) protein family.</text>
</comment>
<keyword evidence="5" id="KW-0472">Membrane</keyword>
<feature type="transmembrane region" description="Helical" evidence="5">
    <location>
        <begin position="74"/>
        <end position="94"/>
    </location>
</feature>
<dbReference type="InterPro" id="IPR003660">
    <property type="entry name" value="HAMP_dom"/>
</dbReference>
<protein>
    <submittedName>
        <fullName evidence="8">Methyl-accepting chemotaxis protein</fullName>
    </submittedName>
</protein>
<evidence type="ECO:0000256" key="2">
    <source>
        <dbReference type="ARBA" id="ARBA00029447"/>
    </source>
</evidence>
<gene>
    <name evidence="8" type="ORF">EAF64_14720</name>
</gene>
<dbReference type="PRINTS" id="PR00260">
    <property type="entry name" value="CHEMTRNSDUCR"/>
</dbReference>
<evidence type="ECO:0000313" key="9">
    <source>
        <dbReference type="Proteomes" id="UP000289691"/>
    </source>
</evidence>